<evidence type="ECO:0000259" key="7">
    <source>
        <dbReference type="PROSITE" id="PS50850"/>
    </source>
</evidence>
<evidence type="ECO:0000256" key="6">
    <source>
        <dbReference type="SAM" id="Phobius"/>
    </source>
</evidence>
<feature type="transmembrane region" description="Helical" evidence="6">
    <location>
        <begin position="149"/>
        <end position="167"/>
    </location>
</feature>
<feature type="transmembrane region" description="Helical" evidence="6">
    <location>
        <begin position="173"/>
        <end position="189"/>
    </location>
</feature>
<dbReference type="Gene3D" id="1.20.1250.20">
    <property type="entry name" value="MFS general substrate transporter like domains"/>
    <property type="match status" value="1"/>
</dbReference>
<feature type="transmembrane region" description="Helical" evidence="6">
    <location>
        <begin position="12"/>
        <end position="32"/>
    </location>
</feature>
<proteinExistence type="predicted"/>
<evidence type="ECO:0000313" key="8">
    <source>
        <dbReference type="EMBL" id="MFD2680145.1"/>
    </source>
</evidence>
<evidence type="ECO:0000256" key="2">
    <source>
        <dbReference type="ARBA" id="ARBA00022448"/>
    </source>
</evidence>
<dbReference type="SUPFAM" id="SSF103473">
    <property type="entry name" value="MFS general substrate transporter"/>
    <property type="match status" value="1"/>
</dbReference>
<keyword evidence="5 6" id="KW-0472">Membrane</keyword>
<dbReference type="InterPro" id="IPR052524">
    <property type="entry name" value="MFS_Cyanate_Porter"/>
</dbReference>
<evidence type="ECO:0000256" key="1">
    <source>
        <dbReference type="ARBA" id="ARBA00004651"/>
    </source>
</evidence>
<dbReference type="PANTHER" id="PTHR23523:SF2">
    <property type="entry name" value="2-NITROIMIDAZOLE TRANSPORTER"/>
    <property type="match status" value="1"/>
</dbReference>
<feature type="transmembrane region" description="Helical" evidence="6">
    <location>
        <begin position="281"/>
        <end position="299"/>
    </location>
</feature>
<feature type="domain" description="Major facilitator superfamily (MFS) profile" evidence="7">
    <location>
        <begin position="15"/>
        <end position="396"/>
    </location>
</feature>
<feature type="transmembrane region" description="Helical" evidence="6">
    <location>
        <begin position="370"/>
        <end position="391"/>
    </location>
</feature>
<dbReference type="Proteomes" id="UP001597506">
    <property type="component" value="Unassembled WGS sequence"/>
</dbReference>
<dbReference type="EMBL" id="JBHUMF010000012">
    <property type="protein sequence ID" value="MFD2680145.1"/>
    <property type="molecule type" value="Genomic_DNA"/>
</dbReference>
<dbReference type="InterPro" id="IPR020846">
    <property type="entry name" value="MFS_dom"/>
</dbReference>
<keyword evidence="9" id="KW-1185">Reference proteome</keyword>
<dbReference type="InterPro" id="IPR036259">
    <property type="entry name" value="MFS_trans_sf"/>
</dbReference>
<evidence type="ECO:0000256" key="5">
    <source>
        <dbReference type="ARBA" id="ARBA00023136"/>
    </source>
</evidence>
<reference evidence="9" key="1">
    <citation type="journal article" date="2019" name="Int. J. Syst. Evol. Microbiol.">
        <title>The Global Catalogue of Microorganisms (GCM) 10K type strain sequencing project: providing services to taxonomists for standard genome sequencing and annotation.</title>
        <authorList>
            <consortium name="The Broad Institute Genomics Platform"/>
            <consortium name="The Broad Institute Genome Sequencing Center for Infectious Disease"/>
            <person name="Wu L."/>
            <person name="Ma J."/>
        </authorList>
    </citation>
    <scope>NUCLEOTIDE SEQUENCE [LARGE SCALE GENOMIC DNA]</scope>
    <source>
        <strain evidence="9">KCTC 3913</strain>
    </source>
</reference>
<accession>A0ABW5RP12</accession>
<sequence>MGKQVALEKKTIRQVLLVLGIIFVAFNLRPAITAIGPIIGLIRNDLGISNGVAGFITTLPLLSFAILSILAPRIGQVFGNERTVFFGLIVLFIGIVIRSTGFISTLFLGTILVGVGVAIGNVLLPSIVKLKFPEKVGIMTSTYTTSMNTFAALGSGISIPLAQGLALGWQKALAVWAVIAVIAAVIWLPQSRRNNQQTATQNSQSSSKDLWQSPLAWQVTIFMGLQSFLFYCTVAWLPEILESNGMDLSLAGWMLSLMQLVGLPTTFFAPVLAGRFKNQKGIVLTIGFFYFAGIMGILLGASHALLVVSIICIGVAQGASISLALTFIGLRTINAKQAADLSGMAQSIGYLLAAIGPILIGFLFDQTHSWTLPLIVLSIVAIVMILAGLGAGRNQYIVKEQHQNYDY</sequence>
<keyword evidence="2" id="KW-0813">Transport</keyword>
<comment type="subcellular location">
    <subcellularLocation>
        <location evidence="1">Cell membrane</location>
        <topology evidence="1">Multi-pass membrane protein</topology>
    </subcellularLocation>
</comment>
<dbReference type="Pfam" id="PF07690">
    <property type="entry name" value="MFS_1"/>
    <property type="match status" value="1"/>
</dbReference>
<name>A0ABW5RP12_9BACI</name>
<feature type="transmembrane region" description="Helical" evidence="6">
    <location>
        <begin position="250"/>
        <end position="269"/>
    </location>
</feature>
<dbReference type="NCBIfam" id="TIGR00896">
    <property type="entry name" value="CynX"/>
    <property type="match status" value="1"/>
</dbReference>
<dbReference type="CDD" id="cd17339">
    <property type="entry name" value="MFS_NIMT_CynX_like"/>
    <property type="match status" value="1"/>
</dbReference>
<evidence type="ECO:0000256" key="4">
    <source>
        <dbReference type="ARBA" id="ARBA00022989"/>
    </source>
</evidence>
<dbReference type="PANTHER" id="PTHR23523">
    <property type="match status" value="1"/>
</dbReference>
<feature type="transmembrane region" description="Helical" evidence="6">
    <location>
        <begin position="305"/>
        <end position="328"/>
    </location>
</feature>
<feature type="transmembrane region" description="Helical" evidence="6">
    <location>
        <begin position="83"/>
        <end position="100"/>
    </location>
</feature>
<evidence type="ECO:0000313" key="9">
    <source>
        <dbReference type="Proteomes" id="UP001597506"/>
    </source>
</evidence>
<comment type="caution">
    <text evidence="8">The sequence shown here is derived from an EMBL/GenBank/DDBJ whole genome shotgun (WGS) entry which is preliminary data.</text>
</comment>
<keyword evidence="4 6" id="KW-1133">Transmembrane helix</keyword>
<keyword evidence="3 6" id="KW-0812">Transmembrane</keyword>
<feature type="transmembrane region" description="Helical" evidence="6">
    <location>
        <begin position="52"/>
        <end position="71"/>
    </location>
</feature>
<dbReference type="PROSITE" id="PS50850">
    <property type="entry name" value="MFS"/>
    <property type="match status" value="1"/>
</dbReference>
<gene>
    <name evidence="8" type="ORF">ACFSUL_05200</name>
</gene>
<dbReference type="RefSeq" id="WP_377933339.1">
    <property type="nucleotide sequence ID" value="NZ_JBHUMF010000012.1"/>
</dbReference>
<feature type="transmembrane region" description="Helical" evidence="6">
    <location>
        <begin position="215"/>
        <end position="238"/>
    </location>
</feature>
<evidence type="ECO:0000256" key="3">
    <source>
        <dbReference type="ARBA" id="ARBA00022692"/>
    </source>
</evidence>
<feature type="transmembrane region" description="Helical" evidence="6">
    <location>
        <begin position="106"/>
        <end position="128"/>
    </location>
</feature>
<organism evidence="8 9">
    <name type="scientific">Bacillus seohaeanensis</name>
    <dbReference type="NCBI Taxonomy" id="284580"/>
    <lineage>
        <taxon>Bacteria</taxon>
        <taxon>Bacillati</taxon>
        <taxon>Bacillota</taxon>
        <taxon>Bacilli</taxon>
        <taxon>Bacillales</taxon>
        <taxon>Bacillaceae</taxon>
        <taxon>Bacillus</taxon>
    </lineage>
</organism>
<protein>
    <submittedName>
        <fullName evidence="8">CynX/NimT family MFS transporter</fullName>
    </submittedName>
</protein>
<dbReference type="InterPro" id="IPR011701">
    <property type="entry name" value="MFS"/>
</dbReference>
<dbReference type="InterPro" id="IPR004747">
    <property type="entry name" value="CynX-like"/>
</dbReference>
<feature type="transmembrane region" description="Helical" evidence="6">
    <location>
        <begin position="348"/>
        <end position="364"/>
    </location>
</feature>